<evidence type="ECO:0000313" key="3">
    <source>
        <dbReference type="Proteomes" id="UP000008021"/>
    </source>
</evidence>
<sequence length="205" mass="22540">MPRLPPRPKLDRHTPLGGRHHQAFRRAVRRVQSSAGPIARVTAVIRFPEIARLLDVCWLEITGKLQLSLLSPATTYAAYLVYSFTTTPLASSYRCPATTTEHKICLQHMGEEETMMHRQELAAPPRHHHHQQQQPAVLPQPSARPIAGVAAVVEAARREAMRRLLGCSGATPPPAPAHADRDVEMGLPDGESSASRPVTKPQPGY</sequence>
<feature type="region of interest" description="Disordered" evidence="1">
    <location>
        <begin position="121"/>
        <end position="140"/>
    </location>
</feature>
<dbReference type="AlphaFoldDB" id="A0A0E0EU44"/>
<dbReference type="Gramene" id="OMERI09G12890.1">
    <property type="protein sequence ID" value="OMERI09G12890.1"/>
    <property type="gene ID" value="OMERI09G12890"/>
</dbReference>
<feature type="region of interest" description="Disordered" evidence="1">
    <location>
        <begin position="1"/>
        <end position="20"/>
    </location>
</feature>
<proteinExistence type="predicted"/>
<dbReference type="Pfam" id="PF14299">
    <property type="entry name" value="PP2"/>
    <property type="match status" value="1"/>
</dbReference>
<dbReference type="InterPro" id="IPR025886">
    <property type="entry name" value="PP2-like"/>
</dbReference>
<name>A0A0E0EU44_9ORYZ</name>
<reference evidence="2" key="1">
    <citation type="submission" date="2015-04" db="UniProtKB">
        <authorList>
            <consortium name="EnsemblPlants"/>
        </authorList>
    </citation>
    <scope>IDENTIFICATION</scope>
</reference>
<reference evidence="2" key="2">
    <citation type="submission" date="2018-05" db="EMBL/GenBank/DDBJ databases">
        <title>OmerRS3 (Oryza meridionalis Reference Sequence Version 3).</title>
        <authorList>
            <person name="Zhang J."/>
            <person name="Kudrna D."/>
            <person name="Lee S."/>
            <person name="Talag J."/>
            <person name="Welchert J."/>
            <person name="Wing R.A."/>
        </authorList>
    </citation>
    <scope>NUCLEOTIDE SEQUENCE [LARGE SCALE GENOMIC DNA]</scope>
    <source>
        <strain evidence="2">cv. OR44</strain>
    </source>
</reference>
<evidence type="ECO:0000256" key="1">
    <source>
        <dbReference type="SAM" id="MobiDB-lite"/>
    </source>
</evidence>
<dbReference type="PANTHER" id="PTHR32278">
    <property type="entry name" value="F-BOX DOMAIN-CONTAINING PROTEIN"/>
    <property type="match status" value="1"/>
</dbReference>
<dbReference type="Proteomes" id="UP000008021">
    <property type="component" value="Chromosome 9"/>
</dbReference>
<evidence type="ECO:0000313" key="2">
    <source>
        <dbReference type="EnsemblPlants" id="OMERI09G12890.1"/>
    </source>
</evidence>
<dbReference type="EnsemblPlants" id="OMERI09G12890.1">
    <property type="protein sequence ID" value="OMERI09G12890.1"/>
    <property type="gene ID" value="OMERI09G12890"/>
</dbReference>
<keyword evidence="3" id="KW-1185">Reference proteome</keyword>
<dbReference type="HOGENOM" id="CLU_116029_0_0_1"/>
<organism evidence="2">
    <name type="scientific">Oryza meridionalis</name>
    <dbReference type="NCBI Taxonomy" id="40149"/>
    <lineage>
        <taxon>Eukaryota</taxon>
        <taxon>Viridiplantae</taxon>
        <taxon>Streptophyta</taxon>
        <taxon>Embryophyta</taxon>
        <taxon>Tracheophyta</taxon>
        <taxon>Spermatophyta</taxon>
        <taxon>Magnoliopsida</taxon>
        <taxon>Liliopsida</taxon>
        <taxon>Poales</taxon>
        <taxon>Poaceae</taxon>
        <taxon>BOP clade</taxon>
        <taxon>Oryzoideae</taxon>
        <taxon>Oryzeae</taxon>
        <taxon>Oryzinae</taxon>
        <taxon>Oryza</taxon>
    </lineage>
</organism>
<protein>
    <submittedName>
        <fullName evidence="2">Uncharacterized protein</fullName>
    </submittedName>
</protein>
<accession>A0A0E0EU44</accession>
<dbReference type="PANTHER" id="PTHR32278:SF26">
    <property type="entry name" value="OS02G0812500 PROTEIN"/>
    <property type="match status" value="1"/>
</dbReference>
<dbReference type="STRING" id="40149.A0A0E0EU44"/>
<feature type="region of interest" description="Disordered" evidence="1">
    <location>
        <begin position="166"/>
        <end position="205"/>
    </location>
</feature>